<dbReference type="AlphaFoldDB" id="A0A4S4FET9"/>
<sequence length="165" mass="18550">MCPSRARGRRHTGATLSRRLCPERMIVLSSVYVSTATVPFSDEDLVELLSDARATNAELGVTGLLLHHDGQFMQALEGPEPAVRSLLKTIADDPRHKSVWVLWESPIEDRTFGDWSMGFRSVSDESLRDIPGFADFFEDGNAADRAWATPTRATWLLNWFRDNTL</sequence>
<feature type="domain" description="BLUF" evidence="1">
    <location>
        <begin position="27"/>
        <end position="118"/>
    </location>
</feature>
<comment type="caution">
    <text evidence="2">The sequence shown here is derived from an EMBL/GenBank/DDBJ whole genome shotgun (WGS) entry which is preliminary data.</text>
</comment>
<dbReference type="SUPFAM" id="SSF54975">
    <property type="entry name" value="Acylphosphatase/BLUF domain-like"/>
    <property type="match status" value="1"/>
</dbReference>
<dbReference type="InterPro" id="IPR007024">
    <property type="entry name" value="BLUF_domain"/>
</dbReference>
<dbReference type="PROSITE" id="PS50925">
    <property type="entry name" value="BLUF"/>
    <property type="match status" value="1"/>
</dbReference>
<dbReference type="Pfam" id="PF04940">
    <property type="entry name" value="BLUF"/>
    <property type="match status" value="1"/>
</dbReference>
<evidence type="ECO:0000259" key="1">
    <source>
        <dbReference type="PROSITE" id="PS50925"/>
    </source>
</evidence>
<dbReference type="GO" id="GO:0071949">
    <property type="term" value="F:FAD binding"/>
    <property type="evidence" value="ECO:0007669"/>
    <property type="project" value="InterPro"/>
</dbReference>
<dbReference type="SMART" id="SM01034">
    <property type="entry name" value="BLUF"/>
    <property type="match status" value="1"/>
</dbReference>
<name>A0A4S4FET9_9MICO</name>
<reference evidence="2 3" key="1">
    <citation type="submission" date="2019-04" db="EMBL/GenBank/DDBJ databases">
        <authorList>
            <person name="Jiang L."/>
        </authorList>
    </citation>
    <scope>NUCLEOTIDE SEQUENCE [LARGE SCALE GENOMIC DNA]</scope>
    <source>
        <strain evidence="2 3">YIM 131853</strain>
    </source>
</reference>
<accession>A0A4S4FET9</accession>
<evidence type="ECO:0000313" key="3">
    <source>
        <dbReference type="Proteomes" id="UP000309133"/>
    </source>
</evidence>
<dbReference type="Proteomes" id="UP000309133">
    <property type="component" value="Unassembled WGS sequence"/>
</dbReference>
<dbReference type="GO" id="GO:0009882">
    <property type="term" value="F:blue light photoreceptor activity"/>
    <property type="evidence" value="ECO:0007669"/>
    <property type="project" value="InterPro"/>
</dbReference>
<dbReference type="InterPro" id="IPR036046">
    <property type="entry name" value="Acylphosphatase-like_dom_sf"/>
</dbReference>
<evidence type="ECO:0000313" key="2">
    <source>
        <dbReference type="EMBL" id="THG28631.1"/>
    </source>
</evidence>
<dbReference type="Gene3D" id="3.30.70.100">
    <property type="match status" value="1"/>
</dbReference>
<gene>
    <name evidence="2" type="ORF">E6C64_17700</name>
</gene>
<keyword evidence="3" id="KW-1185">Reference proteome</keyword>
<dbReference type="EMBL" id="SSSM01000006">
    <property type="protein sequence ID" value="THG28631.1"/>
    <property type="molecule type" value="Genomic_DNA"/>
</dbReference>
<protein>
    <submittedName>
        <fullName evidence="2">BLUF domain-containing protein</fullName>
    </submittedName>
</protein>
<organism evidence="2 3">
    <name type="scientific">Naasia lichenicola</name>
    <dbReference type="NCBI Taxonomy" id="2565933"/>
    <lineage>
        <taxon>Bacteria</taxon>
        <taxon>Bacillati</taxon>
        <taxon>Actinomycetota</taxon>
        <taxon>Actinomycetes</taxon>
        <taxon>Micrococcales</taxon>
        <taxon>Microbacteriaceae</taxon>
        <taxon>Naasia</taxon>
    </lineage>
</organism>
<proteinExistence type="predicted"/>